<proteinExistence type="predicted"/>
<dbReference type="SUPFAM" id="SSF53335">
    <property type="entry name" value="S-adenosyl-L-methionine-dependent methyltransferases"/>
    <property type="match status" value="1"/>
</dbReference>
<reference evidence="1 2" key="1">
    <citation type="submission" date="2021-02" db="EMBL/GenBank/DDBJ databases">
        <authorList>
            <person name="Han P."/>
        </authorList>
    </citation>
    <scope>NUCLEOTIDE SEQUENCE [LARGE SCALE GENOMIC DNA]</scope>
    <source>
        <strain evidence="1">Candidatus Nitrospira sp. ZN2</strain>
    </source>
</reference>
<evidence type="ECO:0000313" key="1">
    <source>
        <dbReference type="EMBL" id="CAE6795842.1"/>
    </source>
</evidence>
<dbReference type="EMBL" id="CAJNBJ010000020">
    <property type="protein sequence ID" value="CAE6795842.1"/>
    <property type="molecule type" value="Genomic_DNA"/>
</dbReference>
<dbReference type="RefSeq" id="WP_213044047.1">
    <property type="nucleotide sequence ID" value="NZ_CAJNBJ010000020.1"/>
</dbReference>
<name>A0ABM8S997_9BACT</name>
<gene>
    <name evidence="1" type="ORF">NSPZN2_70087</name>
</gene>
<dbReference type="InterPro" id="IPR029063">
    <property type="entry name" value="SAM-dependent_MTases_sf"/>
</dbReference>
<evidence type="ECO:0008006" key="3">
    <source>
        <dbReference type="Google" id="ProtNLM"/>
    </source>
</evidence>
<organism evidence="1 2">
    <name type="scientific">Nitrospira defluvii</name>
    <dbReference type="NCBI Taxonomy" id="330214"/>
    <lineage>
        <taxon>Bacteria</taxon>
        <taxon>Pseudomonadati</taxon>
        <taxon>Nitrospirota</taxon>
        <taxon>Nitrospiria</taxon>
        <taxon>Nitrospirales</taxon>
        <taxon>Nitrospiraceae</taxon>
        <taxon>Nitrospira</taxon>
    </lineage>
</organism>
<evidence type="ECO:0000313" key="2">
    <source>
        <dbReference type="Proteomes" id="UP000675880"/>
    </source>
</evidence>
<keyword evidence="2" id="KW-1185">Reference proteome</keyword>
<accession>A0ABM8S997</accession>
<dbReference type="Proteomes" id="UP000675880">
    <property type="component" value="Unassembled WGS sequence"/>
</dbReference>
<comment type="caution">
    <text evidence="1">The sequence shown here is derived from an EMBL/GenBank/DDBJ whole genome shotgun (WGS) entry which is preliminary data.</text>
</comment>
<protein>
    <recommendedName>
        <fullName evidence="3">DNA methylase adenine-specific domain-containing protein</fullName>
    </recommendedName>
</protein>
<sequence>MVDSDFLSYAQLCQFVREQGRLPRLDDPIPAYRYAGWALPMIWEGHRVLPRVPNRWGYHLDILHERRIPDAPIPQIEFLHTPHRDTLTHLQRCVTLAAEHQSSWTGLTNLIAWIAFSLKLNHVPPSLADNTQAALYQAVNLQELVLHPYDYWGDIIAEGIGRGPWANPNGFYPTPMSVCQLIVRMMLPDADSLSPAARNALRVKSIADPAGSGTGRMLLLASNVSLSLYGIERDALVRTACLINGALYAPWLAFPLPQEILHGTDAEHGLTNQASLLSVATPIPEEISLIPPINDAVDHEDLQLVFPGW</sequence>